<keyword evidence="5" id="KW-1185">Reference proteome</keyword>
<accession>A0A261RJH1</accession>
<dbReference type="PROSITE" id="PS51257">
    <property type="entry name" value="PROKAR_LIPOPROTEIN"/>
    <property type="match status" value="1"/>
</dbReference>
<feature type="compositionally biased region" description="Pro residues" evidence="1">
    <location>
        <begin position="122"/>
        <end position="136"/>
    </location>
</feature>
<organism evidence="4 5">
    <name type="scientific">Bordetella genomosp. 7</name>
    <dbReference type="NCBI Taxonomy" id="1416805"/>
    <lineage>
        <taxon>Bacteria</taxon>
        <taxon>Pseudomonadati</taxon>
        <taxon>Pseudomonadota</taxon>
        <taxon>Betaproteobacteria</taxon>
        <taxon>Burkholderiales</taxon>
        <taxon>Alcaligenaceae</taxon>
        <taxon>Bordetella</taxon>
    </lineage>
</organism>
<dbReference type="InterPro" id="IPR033645">
    <property type="entry name" value="VirB9/CagX/TrbG_C"/>
</dbReference>
<gene>
    <name evidence="4" type="ORF">CAL19_06140</name>
</gene>
<dbReference type="Pfam" id="PF10671">
    <property type="entry name" value="TcpQ"/>
    <property type="match status" value="1"/>
</dbReference>
<keyword evidence="2" id="KW-0732">Signal</keyword>
<comment type="caution">
    <text evidence="4">The sequence shown here is derived from an EMBL/GenBank/DDBJ whole genome shotgun (WGS) entry which is preliminary data.</text>
</comment>
<sequence>MVRLFLLGVLPLGLAACAQWSGPPAWRSDAPAAHYDFDWQLSGDPAVAPLQVFSGAGHTWLQYAPGRTPPAVFAQTPAGLKPLPHVRRDPYIVVEGIWPALVLQGGQHAARVERRQSSGIPGPRPAPPGLPDPDPPASASVDEAPAPTRLASEAAKIRAASSVPPADTRPSDPPPADAASPEASLAQSFHAGPSDTTLRAVLARWAAHSGWTFEPQHWSVDVDIPLAGHATFAADFKTAVRQLLASTELGERPVQPCFYTNKVLRVVPFTQACDRSAASEARP</sequence>
<dbReference type="InterPro" id="IPR038161">
    <property type="entry name" value="VirB9/CagX/TrbG_C_sf"/>
</dbReference>
<dbReference type="AlphaFoldDB" id="A0A261RJH1"/>
<dbReference type="Gene3D" id="2.60.40.2500">
    <property type="match status" value="1"/>
</dbReference>
<evidence type="ECO:0000256" key="2">
    <source>
        <dbReference type="SAM" id="SignalP"/>
    </source>
</evidence>
<proteinExistence type="predicted"/>
<dbReference type="RefSeq" id="WP_094796267.1">
    <property type="nucleotide sequence ID" value="NZ_NEVK01000003.1"/>
</dbReference>
<dbReference type="Gene3D" id="3.55.50.70">
    <property type="match status" value="1"/>
</dbReference>
<feature type="compositionally biased region" description="Low complexity" evidence="1">
    <location>
        <begin position="137"/>
        <end position="147"/>
    </location>
</feature>
<evidence type="ECO:0000256" key="1">
    <source>
        <dbReference type="SAM" id="MobiDB-lite"/>
    </source>
</evidence>
<evidence type="ECO:0000313" key="4">
    <source>
        <dbReference type="EMBL" id="OZI25051.1"/>
    </source>
</evidence>
<evidence type="ECO:0000313" key="5">
    <source>
        <dbReference type="Proteomes" id="UP000216947"/>
    </source>
</evidence>
<feature type="domain" description="Toxin co-regulated pilus biosynthesis protein Q C-terminal" evidence="3">
    <location>
        <begin position="188"/>
        <end position="267"/>
    </location>
</feature>
<evidence type="ECO:0000259" key="3">
    <source>
        <dbReference type="Pfam" id="PF10671"/>
    </source>
</evidence>
<protein>
    <recommendedName>
        <fullName evidence="3">Toxin co-regulated pilus biosynthesis protein Q C-terminal domain-containing protein</fullName>
    </recommendedName>
</protein>
<dbReference type="InterPro" id="IPR018927">
    <property type="entry name" value="Pilus_synth_Q_C"/>
</dbReference>
<feature type="region of interest" description="Disordered" evidence="1">
    <location>
        <begin position="109"/>
        <end position="190"/>
    </location>
</feature>
<reference evidence="5" key="1">
    <citation type="submission" date="2017-05" db="EMBL/GenBank/DDBJ databases">
        <title>Complete and WGS of Bordetella genogroups.</title>
        <authorList>
            <person name="Spilker T."/>
            <person name="Lipuma J."/>
        </authorList>
    </citation>
    <scope>NUCLEOTIDE SEQUENCE [LARGE SCALE GENOMIC DNA]</scope>
    <source>
        <strain evidence="5">AU18089</strain>
    </source>
</reference>
<feature type="chain" id="PRO_5012424285" description="Toxin co-regulated pilus biosynthesis protein Q C-terminal domain-containing protein" evidence="2">
    <location>
        <begin position="19"/>
        <end position="283"/>
    </location>
</feature>
<dbReference type="Proteomes" id="UP000216947">
    <property type="component" value="Unassembled WGS sequence"/>
</dbReference>
<dbReference type="EMBL" id="NEVK01000003">
    <property type="protein sequence ID" value="OZI25051.1"/>
    <property type="molecule type" value="Genomic_DNA"/>
</dbReference>
<feature type="signal peptide" evidence="2">
    <location>
        <begin position="1"/>
        <end position="18"/>
    </location>
</feature>
<name>A0A261RJH1_9BORD</name>
<feature type="compositionally biased region" description="Low complexity" evidence="1">
    <location>
        <begin position="177"/>
        <end position="186"/>
    </location>
</feature>
<dbReference type="CDD" id="cd06911">
    <property type="entry name" value="VirB9_CagX_TrbG"/>
    <property type="match status" value="1"/>
</dbReference>